<keyword evidence="1" id="KW-0812">Transmembrane</keyword>
<protein>
    <submittedName>
        <fullName evidence="2">Uncharacterized protein</fullName>
    </submittedName>
</protein>
<feature type="transmembrane region" description="Helical" evidence="1">
    <location>
        <begin position="72"/>
        <end position="94"/>
    </location>
</feature>
<name>A0A1G8EQW4_BACOV</name>
<sequence>MIWNSLLLIFPILILVAALRCYKKDGRWMNAFYRRMSFHDVARRLYVQLVMLLLILFQFIQIQTHISAIDTFIPLIITALLIRFSMAELVFYAIKKRKVMVSVCSLVLVGLFIPHCFSMAVALGILLVASIFYPSRGIRNMVESPDEIFSLTSIPGQLVANYY</sequence>
<dbReference type="Proteomes" id="UP000181870">
    <property type="component" value="Unassembled WGS sequence"/>
</dbReference>
<evidence type="ECO:0000256" key="1">
    <source>
        <dbReference type="SAM" id="Phobius"/>
    </source>
</evidence>
<gene>
    <name evidence="2" type="ORF">SAMN05192582_101151</name>
</gene>
<feature type="transmembrane region" description="Helical" evidence="1">
    <location>
        <begin position="43"/>
        <end position="60"/>
    </location>
</feature>
<accession>A0A1G8EQW4</accession>
<feature type="transmembrane region" description="Helical" evidence="1">
    <location>
        <begin position="106"/>
        <end position="133"/>
    </location>
</feature>
<evidence type="ECO:0000313" key="2">
    <source>
        <dbReference type="EMBL" id="SDH72291.1"/>
    </source>
</evidence>
<organism evidence="2 3">
    <name type="scientific">Bacteroides ovatus</name>
    <dbReference type="NCBI Taxonomy" id="28116"/>
    <lineage>
        <taxon>Bacteria</taxon>
        <taxon>Pseudomonadati</taxon>
        <taxon>Bacteroidota</taxon>
        <taxon>Bacteroidia</taxon>
        <taxon>Bacteroidales</taxon>
        <taxon>Bacteroidaceae</taxon>
        <taxon>Bacteroides</taxon>
    </lineage>
</organism>
<reference evidence="3" key="1">
    <citation type="submission" date="2016-10" db="EMBL/GenBank/DDBJ databases">
        <authorList>
            <person name="Varghese N."/>
            <person name="Submissions S."/>
        </authorList>
    </citation>
    <scope>NUCLEOTIDE SEQUENCE [LARGE SCALE GENOMIC DNA]</scope>
    <source>
        <strain evidence="3">NLAE-zl-C57</strain>
    </source>
</reference>
<proteinExistence type="predicted"/>
<feature type="transmembrane region" description="Helical" evidence="1">
    <location>
        <begin position="6"/>
        <end position="22"/>
    </location>
</feature>
<dbReference type="EMBL" id="FNDO01000011">
    <property type="protein sequence ID" value="SDH72291.1"/>
    <property type="molecule type" value="Genomic_DNA"/>
</dbReference>
<keyword evidence="1" id="KW-0472">Membrane</keyword>
<dbReference type="RefSeq" id="WP_074636832.1">
    <property type="nucleotide sequence ID" value="NZ_FNDO01000011.1"/>
</dbReference>
<evidence type="ECO:0000313" key="3">
    <source>
        <dbReference type="Proteomes" id="UP000181870"/>
    </source>
</evidence>
<dbReference type="AlphaFoldDB" id="A0A1G8EQW4"/>
<keyword evidence="1" id="KW-1133">Transmembrane helix</keyword>